<evidence type="ECO:0000256" key="1">
    <source>
        <dbReference type="SAM" id="MobiDB-lite"/>
    </source>
</evidence>
<protein>
    <submittedName>
        <fullName evidence="2">Uncharacterized protein</fullName>
    </submittedName>
</protein>
<evidence type="ECO:0000313" key="2">
    <source>
        <dbReference type="EMBL" id="MBW0591316.1"/>
    </source>
</evidence>
<comment type="caution">
    <text evidence="2">The sequence shown here is derived from an EMBL/GenBank/DDBJ whole genome shotgun (WGS) entry which is preliminary data.</text>
</comment>
<dbReference type="EMBL" id="AVOT02142511">
    <property type="protein sequence ID" value="MBW0591316.1"/>
    <property type="molecule type" value="Genomic_DNA"/>
</dbReference>
<sequence length="54" mass="6347">MAPKGKSIQSQEPIEDCDELYAYSRLVHKEKVTGRHHPYASKQEQRMPVHQKKK</sequence>
<feature type="region of interest" description="Disordered" evidence="1">
    <location>
        <begin position="32"/>
        <end position="54"/>
    </location>
</feature>
<proteinExistence type="predicted"/>
<feature type="non-terminal residue" evidence="2">
    <location>
        <position position="1"/>
    </location>
</feature>
<accession>A0A9Q3L390</accession>
<evidence type="ECO:0000313" key="3">
    <source>
        <dbReference type="Proteomes" id="UP000765509"/>
    </source>
</evidence>
<reference evidence="2" key="1">
    <citation type="submission" date="2021-03" db="EMBL/GenBank/DDBJ databases">
        <title>Draft genome sequence of rust myrtle Austropuccinia psidii MF-1, a brazilian biotype.</title>
        <authorList>
            <person name="Quecine M.C."/>
            <person name="Pachon D.M.R."/>
            <person name="Bonatelli M.L."/>
            <person name="Correr F.H."/>
            <person name="Franceschini L.M."/>
            <person name="Leite T.F."/>
            <person name="Margarido G.R.A."/>
            <person name="Almeida C.A."/>
            <person name="Ferrarezi J.A."/>
            <person name="Labate C.A."/>
        </authorList>
    </citation>
    <scope>NUCLEOTIDE SEQUENCE</scope>
    <source>
        <strain evidence="2">MF-1</strain>
    </source>
</reference>
<gene>
    <name evidence="2" type="ORF">O181_131031</name>
</gene>
<name>A0A9Q3L390_9BASI</name>
<organism evidence="2 3">
    <name type="scientific">Austropuccinia psidii MF-1</name>
    <dbReference type="NCBI Taxonomy" id="1389203"/>
    <lineage>
        <taxon>Eukaryota</taxon>
        <taxon>Fungi</taxon>
        <taxon>Dikarya</taxon>
        <taxon>Basidiomycota</taxon>
        <taxon>Pucciniomycotina</taxon>
        <taxon>Pucciniomycetes</taxon>
        <taxon>Pucciniales</taxon>
        <taxon>Sphaerophragmiaceae</taxon>
        <taxon>Austropuccinia</taxon>
    </lineage>
</organism>
<dbReference type="Proteomes" id="UP000765509">
    <property type="component" value="Unassembled WGS sequence"/>
</dbReference>
<keyword evidence="3" id="KW-1185">Reference proteome</keyword>
<dbReference type="AlphaFoldDB" id="A0A9Q3L390"/>